<dbReference type="Gene3D" id="3.30.40.10">
    <property type="entry name" value="Zinc/RING finger domain, C3HC4 (zinc finger)"/>
    <property type="match status" value="1"/>
</dbReference>
<dbReference type="GO" id="GO:0008270">
    <property type="term" value="F:zinc ion binding"/>
    <property type="evidence" value="ECO:0007669"/>
    <property type="project" value="UniProtKB-KW"/>
</dbReference>
<dbReference type="SUPFAM" id="SSF57850">
    <property type="entry name" value="RING/U-box"/>
    <property type="match status" value="1"/>
</dbReference>
<dbReference type="PROSITE" id="PS50089">
    <property type="entry name" value="ZF_RING_2"/>
    <property type="match status" value="1"/>
</dbReference>
<dbReference type="PANTHER" id="PTHR22996:SF0">
    <property type="entry name" value="RE60872P-RELATED"/>
    <property type="match status" value="1"/>
</dbReference>
<keyword evidence="1 3" id="KW-0479">Metal-binding</keyword>
<keyword evidence="1 3" id="KW-0863">Zinc-finger</keyword>
<organism evidence="5">
    <name type="scientific">Lygus hesperus</name>
    <name type="common">Western plant bug</name>
    <dbReference type="NCBI Taxonomy" id="30085"/>
    <lineage>
        <taxon>Eukaryota</taxon>
        <taxon>Metazoa</taxon>
        <taxon>Ecdysozoa</taxon>
        <taxon>Arthropoda</taxon>
        <taxon>Hexapoda</taxon>
        <taxon>Insecta</taxon>
        <taxon>Pterygota</taxon>
        <taxon>Neoptera</taxon>
        <taxon>Paraneoptera</taxon>
        <taxon>Hemiptera</taxon>
        <taxon>Heteroptera</taxon>
        <taxon>Panheteroptera</taxon>
        <taxon>Cimicomorpha</taxon>
        <taxon>Miridae</taxon>
        <taxon>Mirini</taxon>
        <taxon>Lygus</taxon>
    </lineage>
</organism>
<dbReference type="AlphaFoldDB" id="A0A0A9XIJ4"/>
<name>A0A0A9XIJ4_LYGHE</name>
<proteinExistence type="predicted"/>
<dbReference type="EMBL" id="GBHO01025011">
    <property type="protein sequence ID" value="JAG18593.1"/>
    <property type="molecule type" value="Transcribed_RNA"/>
</dbReference>
<evidence type="ECO:0000259" key="4">
    <source>
        <dbReference type="PROSITE" id="PS50089"/>
    </source>
</evidence>
<evidence type="ECO:0000256" key="1">
    <source>
        <dbReference type="ARBA" id="ARBA00022771"/>
    </source>
</evidence>
<dbReference type="PANTHER" id="PTHR22996">
    <property type="entry name" value="MAHOGUNIN"/>
    <property type="match status" value="1"/>
</dbReference>
<keyword evidence="2" id="KW-0862">Zinc</keyword>
<gene>
    <name evidence="5" type="primary">mgrn1_0</name>
    <name evidence="5" type="ORF">CM83_55341</name>
</gene>
<evidence type="ECO:0000256" key="2">
    <source>
        <dbReference type="ARBA" id="ARBA00022833"/>
    </source>
</evidence>
<dbReference type="GO" id="GO:0016567">
    <property type="term" value="P:protein ubiquitination"/>
    <property type="evidence" value="ECO:0007669"/>
    <property type="project" value="TreeGrafter"/>
</dbReference>
<sequence>MQCCLLFLLRRTIHWKRSIWRPWTSTYKTTAWDNILGHIKNLMHRHLSLSFTELLLKVDDEEEKDLHHNNEGMEEREGAGQACPTNPHKKITYLEMMRRSREGIPCTVCLLNPRNVLNLPCHHCAMCQTCADEVLVGDFPWCPVCRQPFHYTSKFISPEHNSFHVFVINN</sequence>
<reference evidence="5" key="2">
    <citation type="submission" date="2014-07" db="EMBL/GenBank/DDBJ databases">
        <authorList>
            <person name="Hull J."/>
        </authorList>
    </citation>
    <scope>NUCLEOTIDE SEQUENCE</scope>
</reference>
<dbReference type="Pfam" id="PF13920">
    <property type="entry name" value="zf-C3HC4_3"/>
    <property type="match status" value="1"/>
</dbReference>
<evidence type="ECO:0000256" key="3">
    <source>
        <dbReference type="PROSITE-ProRule" id="PRU00175"/>
    </source>
</evidence>
<dbReference type="GO" id="GO:0061630">
    <property type="term" value="F:ubiquitin protein ligase activity"/>
    <property type="evidence" value="ECO:0007669"/>
    <property type="project" value="UniProtKB-EC"/>
</dbReference>
<accession>A0A0A9XIJ4</accession>
<protein>
    <submittedName>
        <fullName evidence="5">Putative E3 ubiquitin-protein ligase MGRN1</fullName>
    </submittedName>
</protein>
<dbReference type="InterPro" id="IPR001841">
    <property type="entry name" value="Znf_RING"/>
</dbReference>
<evidence type="ECO:0000313" key="5">
    <source>
        <dbReference type="EMBL" id="JAG18593.1"/>
    </source>
</evidence>
<feature type="domain" description="RING-type" evidence="4">
    <location>
        <begin position="106"/>
        <end position="146"/>
    </location>
</feature>
<dbReference type="InterPro" id="IPR013083">
    <property type="entry name" value="Znf_RING/FYVE/PHD"/>
</dbReference>
<dbReference type="InterPro" id="IPR045194">
    <property type="entry name" value="MGRN1/RNF157-like"/>
</dbReference>
<reference evidence="5" key="1">
    <citation type="journal article" date="2014" name="PLoS ONE">
        <title>Transcriptome-Based Identification of ABC Transporters in the Western Tarnished Plant Bug Lygus hesperus.</title>
        <authorList>
            <person name="Hull J.J."/>
            <person name="Chaney K."/>
            <person name="Geib S.M."/>
            <person name="Fabrick J.A."/>
            <person name="Brent C.S."/>
            <person name="Walsh D."/>
            <person name="Lavine L.C."/>
        </authorList>
    </citation>
    <scope>NUCLEOTIDE SEQUENCE</scope>
</reference>